<proteinExistence type="inferred from homology"/>
<dbReference type="Proteomes" id="UP000179284">
    <property type="component" value="Chromosome I"/>
</dbReference>
<dbReference type="Pfam" id="PF01554">
    <property type="entry name" value="MatE"/>
    <property type="match status" value="2"/>
</dbReference>
<comment type="subcellular location">
    <subcellularLocation>
        <location evidence="2">Cell membrane</location>
        <topology evidence="2">Multi-pass membrane protein</topology>
    </subcellularLocation>
</comment>
<evidence type="ECO:0000256" key="12">
    <source>
        <dbReference type="ARBA" id="ARBA00031636"/>
    </source>
</evidence>
<evidence type="ECO:0000313" key="14">
    <source>
        <dbReference type="EMBL" id="AOZ97043.1"/>
    </source>
</evidence>
<reference evidence="15" key="1">
    <citation type="submission" date="2016-10" db="EMBL/GenBank/DDBJ databases">
        <title>The complete genome sequence of the rumen bacterium Butyrivibrio hungatei MB2003.</title>
        <authorList>
            <person name="Palevich N."/>
            <person name="Kelly W.J."/>
            <person name="Leahy S.C."/>
            <person name="Altermann E."/>
            <person name="Rakonjac J."/>
            <person name="Attwood G.T."/>
        </authorList>
    </citation>
    <scope>NUCLEOTIDE SEQUENCE [LARGE SCALE GENOMIC DNA]</scope>
    <source>
        <strain evidence="15">MB2003</strain>
    </source>
</reference>
<dbReference type="KEGG" id="bhu:bhn_I2010"/>
<feature type="transmembrane region" description="Helical" evidence="13">
    <location>
        <begin position="381"/>
        <end position="404"/>
    </location>
</feature>
<feature type="transmembrane region" description="Helical" evidence="13">
    <location>
        <begin position="44"/>
        <end position="65"/>
    </location>
</feature>
<dbReference type="PIRSF" id="PIRSF006603">
    <property type="entry name" value="DinF"/>
    <property type="match status" value="1"/>
</dbReference>
<dbReference type="PANTHER" id="PTHR43298">
    <property type="entry name" value="MULTIDRUG RESISTANCE PROTEIN NORM-RELATED"/>
    <property type="match status" value="1"/>
</dbReference>
<feature type="transmembrane region" description="Helical" evidence="13">
    <location>
        <begin position="277"/>
        <end position="297"/>
    </location>
</feature>
<keyword evidence="7" id="KW-1003">Cell membrane</keyword>
<keyword evidence="5" id="KW-0813">Transport</keyword>
<protein>
    <recommendedName>
        <fullName evidence="4">Probable multidrug resistance protein NorM</fullName>
    </recommendedName>
    <alternativeName>
        <fullName evidence="12">Multidrug-efflux transporter</fullName>
    </alternativeName>
</protein>
<evidence type="ECO:0000256" key="3">
    <source>
        <dbReference type="ARBA" id="ARBA00010199"/>
    </source>
</evidence>
<feature type="transmembrane region" description="Helical" evidence="13">
    <location>
        <begin position="356"/>
        <end position="375"/>
    </location>
</feature>
<accession>A0A1D9P3H0</accession>
<keyword evidence="15" id="KW-1185">Reference proteome</keyword>
<dbReference type="NCBIfam" id="TIGR00797">
    <property type="entry name" value="matE"/>
    <property type="match status" value="1"/>
</dbReference>
<evidence type="ECO:0000256" key="10">
    <source>
        <dbReference type="ARBA" id="ARBA00023065"/>
    </source>
</evidence>
<evidence type="ECO:0000256" key="4">
    <source>
        <dbReference type="ARBA" id="ARBA00020268"/>
    </source>
</evidence>
<evidence type="ECO:0000256" key="6">
    <source>
        <dbReference type="ARBA" id="ARBA00022449"/>
    </source>
</evidence>
<dbReference type="InterPro" id="IPR048279">
    <property type="entry name" value="MdtK-like"/>
</dbReference>
<evidence type="ECO:0000256" key="5">
    <source>
        <dbReference type="ARBA" id="ARBA00022448"/>
    </source>
</evidence>
<dbReference type="RefSeq" id="WP_071176688.1">
    <property type="nucleotide sequence ID" value="NZ_CP017831.1"/>
</dbReference>
<evidence type="ECO:0000256" key="13">
    <source>
        <dbReference type="SAM" id="Phobius"/>
    </source>
</evidence>
<dbReference type="CDD" id="cd13138">
    <property type="entry name" value="MATE_yoeA_like"/>
    <property type="match status" value="1"/>
</dbReference>
<evidence type="ECO:0000256" key="1">
    <source>
        <dbReference type="ARBA" id="ARBA00003408"/>
    </source>
</evidence>
<keyword evidence="9 13" id="KW-1133">Transmembrane helix</keyword>
<feature type="transmembrane region" description="Helical" evidence="13">
    <location>
        <begin position="129"/>
        <end position="154"/>
    </location>
</feature>
<evidence type="ECO:0000256" key="7">
    <source>
        <dbReference type="ARBA" id="ARBA00022475"/>
    </source>
</evidence>
<dbReference type="PANTHER" id="PTHR43298:SF2">
    <property type="entry name" value="FMN_FAD EXPORTER YEEO-RELATED"/>
    <property type="match status" value="1"/>
</dbReference>
<keyword evidence="6" id="KW-0050">Antiport</keyword>
<gene>
    <name evidence="14" type="ORF">bhn_I2010</name>
</gene>
<keyword evidence="8 13" id="KW-0812">Transmembrane</keyword>
<feature type="transmembrane region" description="Helical" evidence="13">
    <location>
        <begin position="411"/>
        <end position="430"/>
    </location>
</feature>
<dbReference type="OrthoDB" id="9776324at2"/>
<organism evidence="14 15">
    <name type="scientific">Butyrivibrio hungatei</name>
    <dbReference type="NCBI Taxonomy" id="185008"/>
    <lineage>
        <taxon>Bacteria</taxon>
        <taxon>Bacillati</taxon>
        <taxon>Bacillota</taxon>
        <taxon>Clostridia</taxon>
        <taxon>Lachnospirales</taxon>
        <taxon>Lachnospiraceae</taxon>
        <taxon>Butyrivibrio</taxon>
    </lineage>
</organism>
<dbReference type="EMBL" id="CP017831">
    <property type="protein sequence ID" value="AOZ97043.1"/>
    <property type="molecule type" value="Genomic_DNA"/>
</dbReference>
<comment type="similarity">
    <text evidence="3">Belongs to the multi antimicrobial extrusion (MATE) (TC 2.A.66.1) family.</text>
</comment>
<evidence type="ECO:0000256" key="2">
    <source>
        <dbReference type="ARBA" id="ARBA00004651"/>
    </source>
</evidence>
<dbReference type="InterPro" id="IPR002528">
    <property type="entry name" value="MATE_fam"/>
</dbReference>
<dbReference type="GO" id="GO:0015297">
    <property type="term" value="F:antiporter activity"/>
    <property type="evidence" value="ECO:0007669"/>
    <property type="project" value="UniProtKB-KW"/>
</dbReference>
<comment type="function">
    <text evidence="1">Multidrug efflux pump.</text>
</comment>
<evidence type="ECO:0000256" key="11">
    <source>
        <dbReference type="ARBA" id="ARBA00023136"/>
    </source>
</evidence>
<keyword evidence="11 13" id="KW-0472">Membrane</keyword>
<dbReference type="AlphaFoldDB" id="A0A1D9P3H0"/>
<feature type="transmembrane region" description="Helical" evidence="13">
    <location>
        <begin position="86"/>
        <end position="109"/>
    </location>
</feature>
<evidence type="ECO:0000313" key="15">
    <source>
        <dbReference type="Proteomes" id="UP000179284"/>
    </source>
</evidence>
<dbReference type="GO" id="GO:0042910">
    <property type="term" value="F:xenobiotic transmembrane transporter activity"/>
    <property type="evidence" value="ECO:0007669"/>
    <property type="project" value="InterPro"/>
</dbReference>
<evidence type="ECO:0000256" key="8">
    <source>
        <dbReference type="ARBA" id="ARBA00022692"/>
    </source>
</evidence>
<feature type="transmembrane region" description="Helical" evidence="13">
    <location>
        <begin position="161"/>
        <end position="179"/>
    </location>
</feature>
<dbReference type="GO" id="GO:0005886">
    <property type="term" value="C:plasma membrane"/>
    <property type="evidence" value="ECO:0007669"/>
    <property type="project" value="UniProtKB-SubCell"/>
</dbReference>
<dbReference type="GO" id="GO:0006811">
    <property type="term" value="P:monoatomic ion transport"/>
    <property type="evidence" value="ECO:0007669"/>
    <property type="project" value="UniProtKB-KW"/>
</dbReference>
<feature type="transmembrane region" description="Helical" evidence="13">
    <location>
        <begin position="185"/>
        <end position="206"/>
    </location>
</feature>
<name>A0A1D9P3H0_9FIRM</name>
<sequence>MTKGSITKNLILFAIPLFFGQLLQQLYNVVDSVVVGNVLGKEALAAVSTTGSLIFLMVGFINGLFMGNSVIIGKRYGAGDNDGVKIAAHTGIAFAIVMGLVMTVWGYFFTPTLLKWMGTPADVMPSSVLYFKIYFLGGLGNILYSACCGVFQAMGDSKRPLYYLIVSTVLNTVLDITFVKFMGLGIGGAALATVIAQFVSAVLAFVKLTMVDGPHRIYLRQLRMDRVTLAKELRIGFPTGIQNSVIAIGNVVVQSNINAFGSVAMAGCGSYFKLEGFVFLPITCMCMALTTFVSQNLGAGEVKRVKKGAVIGSAIGVSCAEVIGFIVFAFAPILLRMFSSEAEVIAIGTTQARTESLFYCLLALSHCLAGIYRGAGKTTVPMIVMLSSWCLLRITYITIIVHIIPVINVIFWAYPLTWSVSSIVFIIYYFKGKWLNIGTN</sequence>
<feature type="transmembrane region" description="Helical" evidence="13">
    <location>
        <begin position="309"/>
        <end position="335"/>
    </location>
</feature>
<dbReference type="InterPro" id="IPR050222">
    <property type="entry name" value="MATE_MdtK"/>
</dbReference>
<evidence type="ECO:0000256" key="9">
    <source>
        <dbReference type="ARBA" id="ARBA00022989"/>
    </source>
</evidence>
<keyword evidence="10" id="KW-0406">Ion transport</keyword>